<keyword evidence="5" id="KW-1185">Reference proteome</keyword>
<dbReference type="Pfam" id="PF00710">
    <property type="entry name" value="Asparaginase"/>
    <property type="match status" value="1"/>
</dbReference>
<dbReference type="RefSeq" id="WP_184834132.1">
    <property type="nucleotide sequence ID" value="NZ_JACHMN010000002.1"/>
</dbReference>
<reference evidence="4 5" key="1">
    <citation type="submission" date="2020-08" db="EMBL/GenBank/DDBJ databases">
        <title>Sequencing the genomes of 1000 actinobacteria strains.</title>
        <authorList>
            <person name="Klenk H.-P."/>
        </authorList>
    </citation>
    <scope>NUCLEOTIDE SEQUENCE [LARGE SCALE GENOMIC DNA]</scope>
    <source>
        <strain evidence="4 5">DSM 45362</strain>
    </source>
</reference>
<feature type="domain" description="L-asparaginase N-terminal" evidence="2">
    <location>
        <begin position="3"/>
        <end position="201"/>
    </location>
</feature>
<dbReference type="PANTHER" id="PTHR11707">
    <property type="entry name" value="L-ASPARAGINASE"/>
    <property type="match status" value="1"/>
</dbReference>
<dbReference type="Gene3D" id="3.40.50.1170">
    <property type="entry name" value="L-asparaginase, N-terminal domain"/>
    <property type="match status" value="1"/>
</dbReference>
<dbReference type="Proteomes" id="UP000587527">
    <property type="component" value="Unassembled WGS sequence"/>
</dbReference>
<dbReference type="PROSITE" id="PS51732">
    <property type="entry name" value="ASN_GLN_ASE_3"/>
    <property type="match status" value="1"/>
</dbReference>
<dbReference type="EMBL" id="JACHMN010000002">
    <property type="protein sequence ID" value="MBB5868301.1"/>
    <property type="molecule type" value="Genomic_DNA"/>
</dbReference>
<evidence type="ECO:0000313" key="4">
    <source>
        <dbReference type="EMBL" id="MBB5868301.1"/>
    </source>
</evidence>
<dbReference type="InterPro" id="IPR036152">
    <property type="entry name" value="Asp/glu_Ase-like_sf"/>
</dbReference>
<dbReference type="InterPro" id="IPR006034">
    <property type="entry name" value="Asparaginase/glutaminase-like"/>
</dbReference>
<dbReference type="PIRSF" id="PIRSF500176">
    <property type="entry name" value="L_ASNase"/>
    <property type="match status" value="1"/>
</dbReference>
<dbReference type="PANTHER" id="PTHR11707:SF28">
    <property type="entry name" value="60 KDA LYSOPHOSPHOLIPASE"/>
    <property type="match status" value="1"/>
</dbReference>
<name>A0A841BN93_9ACTN</name>
<dbReference type="SMART" id="SM00870">
    <property type="entry name" value="Asparaginase"/>
    <property type="match status" value="1"/>
</dbReference>
<organism evidence="4 5">
    <name type="scientific">Allocatelliglobosispora scoriae</name>
    <dbReference type="NCBI Taxonomy" id="643052"/>
    <lineage>
        <taxon>Bacteria</taxon>
        <taxon>Bacillati</taxon>
        <taxon>Actinomycetota</taxon>
        <taxon>Actinomycetes</taxon>
        <taxon>Micromonosporales</taxon>
        <taxon>Micromonosporaceae</taxon>
        <taxon>Allocatelliglobosispora</taxon>
    </lineage>
</organism>
<sequence length="331" mass="33073">MSRILLLATGDTIAQSRDTVPPFVATAEQLLAAISAPTPGSAGALPPGIQVIPVDVMAEPSWDTSPTTMLALARRARGAILDDGFDGVVITHGVDTIEETAWLVDLLAGPAARRGAIVLTGAVHCLDGPASDGPANLAAAITAAADPAMRGAGAVVCTDGELHAARWATLRDATAAAGFSSAPHPVLGRVTAAGVELLTTPPPRPPDPPGEPEADVALIKTYPGMEAVLLTAALDAGARGVVLEGTGLGNIPVGLFAAISDLIEWDFPVVIASRSRTGGGSLDDLPLGTGLAGKLGAIGARGLSGPKARCALMVALGAGGVVGARAWFDQL</sequence>
<dbReference type="InterPro" id="IPR027474">
    <property type="entry name" value="L-asparaginase_N"/>
</dbReference>
<dbReference type="AlphaFoldDB" id="A0A841BN93"/>
<dbReference type="Pfam" id="PF17763">
    <property type="entry name" value="Asparaginase_C"/>
    <property type="match status" value="1"/>
</dbReference>
<feature type="active site" description="O-isoaspartyl threonine intermediate" evidence="1">
    <location>
        <position position="12"/>
    </location>
</feature>
<comment type="caution">
    <text evidence="4">The sequence shown here is derived from an EMBL/GenBank/DDBJ whole genome shotgun (WGS) entry which is preliminary data.</text>
</comment>
<dbReference type="InterPro" id="IPR037152">
    <property type="entry name" value="L-asparaginase_N_sf"/>
</dbReference>
<accession>A0A841BN93</accession>
<keyword evidence="4" id="KW-0378">Hydrolase</keyword>
<gene>
    <name evidence="4" type="ORF">F4553_001680</name>
</gene>
<dbReference type="InterPro" id="IPR027473">
    <property type="entry name" value="L-asparaginase_C"/>
</dbReference>
<protein>
    <submittedName>
        <fullName evidence="4">L-asparaginase</fullName>
        <ecNumber evidence="4">3.5.1.1</ecNumber>
    </submittedName>
</protein>
<evidence type="ECO:0000259" key="2">
    <source>
        <dbReference type="Pfam" id="PF00710"/>
    </source>
</evidence>
<dbReference type="PRINTS" id="PR00139">
    <property type="entry name" value="ASNGLNASE"/>
</dbReference>
<dbReference type="InterPro" id="IPR040919">
    <property type="entry name" value="Asparaginase_C"/>
</dbReference>
<proteinExistence type="predicted"/>
<feature type="domain" description="Asparaginase/glutaminase C-terminal" evidence="3">
    <location>
        <begin position="215"/>
        <end position="319"/>
    </location>
</feature>
<evidence type="ECO:0000259" key="3">
    <source>
        <dbReference type="Pfam" id="PF17763"/>
    </source>
</evidence>
<dbReference type="EC" id="3.5.1.1" evidence="4"/>
<dbReference type="PIRSF" id="PIRSF001220">
    <property type="entry name" value="L-ASNase_gatD"/>
    <property type="match status" value="1"/>
</dbReference>
<dbReference type="Gene3D" id="3.40.50.40">
    <property type="match status" value="1"/>
</dbReference>
<evidence type="ECO:0000313" key="5">
    <source>
        <dbReference type="Proteomes" id="UP000587527"/>
    </source>
</evidence>
<dbReference type="SUPFAM" id="SSF53774">
    <property type="entry name" value="Glutaminase/Asparaginase"/>
    <property type="match status" value="1"/>
</dbReference>
<dbReference type="GO" id="GO:0004067">
    <property type="term" value="F:asparaginase activity"/>
    <property type="evidence" value="ECO:0007669"/>
    <property type="project" value="UniProtKB-UniRule"/>
</dbReference>
<evidence type="ECO:0000256" key="1">
    <source>
        <dbReference type="PIRSR" id="PIRSR001220-1"/>
    </source>
</evidence>